<accession>Q9HII7</accession>
<dbReference type="PANTHER" id="PTHR21340">
    <property type="entry name" value="DIADENOSINE 5,5-P1,P4-TETRAPHOSPHATE PYROPHOSPHOHYDROLASE MUTT"/>
    <property type="match status" value="1"/>
</dbReference>
<dbReference type="GO" id="GO:0004081">
    <property type="term" value="F:bis(5'-nucleosyl)-tetraphosphatase (asymmetrical) activity"/>
    <property type="evidence" value="ECO:0007669"/>
    <property type="project" value="TreeGrafter"/>
</dbReference>
<dbReference type="Proteomes" id="UP000001024">
    <property type="component" value="Chromosome"/>
</dbReference>
<dbReference type="RefSeq" id="WP_010901759.1">
    <property type="nucleotide sequence ID" value="NC_002578.1"/>
</dbReference>
<dbReference type="InterPro" id="IPR020084">
    <property type="entry name" value="NUDIX_hydrolase_CS"/>
</dbReference>
<dbReference type="AlphaFoldDB" id="Q9HII7"/>
<dbReference type="InterPro" id="IPR015797">
    <property type="entry name" value="NUDIX_hydrolase-like_dom_sf"/>
</dbReference>
<evidence type="ECO:0000259" key="2">
    <source>
        <dbReference type="PROSITE" id="PS51462"/>
    </source>
</evidence>
<gene>
    <name evidence="3" type="ordered locus">Ta1352</name>
</gene>
<dbReference type="Gene3D" id="3.90.79.10">
    <property type="entry name" value="Nucleoside Triphosphate Pyrophosphohydrolase"/>
    <property type="match status" value="1"/>
</dbReference>
<dbReference type="KEGG" id="tac:Ta1352"/>
<dbReference type="SUPFAM" id="SSF55811">
    <property type="entry name" value="Nudix"/>
    <property type="match status" value="1"/>
</dbReference>
<dbReference type="STRING" id="273075.gene:9572577"/>
<evidence type="ECO:0000313" key="3">
    <source>
        <dbReference type="EMBL" id="CAC12473.1"/>
    </source>
</evidence>
<proteinExistence type="predicted"/>
<keyword evidence="1" id="KW-0378">Hydrolase</keyword>
<dbReference type="EnsemblBacteria" id="CAC12473">
    <property type="protein sequence ID" value="CAC12473"/>
    <property type="gene ID" value="CAC12473"/>
</dbReference>
<protein>
    <recommendedName>
        <fullName evidence="2">Nudix hydrolase domain-containing protein</fullName>
    </recommendedName>
</protein>
<feature type="domain" description="Nudix hydrolase" evidence="2">
    <location>
        <begin position="7"/>
        <end position="140"/>
    </location>
</feature>
<dbReference type="InterPro" id="IPR051325">
    <property type="entry name" value="Nudix_hydrolase_domain"/>
</dbReference>
<sequence length="158" mass="18175">MVSTRTGVKIQAVIYRCNEGPEFLILHRNPEHGGFWQNITGNVEPEEDLHEALMREIGEEIGIKQECIDRVSDEIMAFRFWAHGMDFIEHVYAVKIDGSCSVDISRNVDHEHDEYRWMNLEEALSMVRWYTNADAIRIAFLLASTACMSAITPSDKKN</sequence>
<dbReference type="GO" id="GO:0006754">
    <property type="term" value="P:ATP biosynthetic process"/>
    <property type="evidence" value="ECO:0007669"/>
    <property type="project" value="TreeGrafter"/>
</dbReference>
<reference evidence="3 4" key="1">
    <citation type="journal article" date="2000" name="Nature">
        <title>The genome sequence of the thermoacidophilic scavenger Thermoplasma acidophilum.</title>
        <authorList>
            <person name="Ruepp A."/>
            <person name="Graml W."/>
            <person name="Santos-Martinez M.L."/>
            <person name="Koretke K.K."/>
            <person name="Volker C."/>
            <person name="Mewes H.W."/>
            <person name="Frishman D."/>
            <person name="Stocker S."/>
            <person name="Lupas A.N."/>
            <person name="Baumeister W."/>
        </authorList>
    </citation>
    <scope>NUCLEOTIDE SEQUENCE [LARGE SCALE GENOMIC DNA]</scope>
    <source>
        <strain evidence="4">ATCC 25905 / DSM 1728 / JCM 9062 / NBRC 15155 / AMRC-C165</strain>
    </source>
</reference>
<dbReference type="HOGENOM" id="CLU_140804_0_0_2"/>
<dbReference type="CDD" id="cd04664">
    <property type="entry name" value="NUDIX_DHNTPase_like"/>
    <property type="match status" value="1"/>
</dbReference>
<dbReference type="InterPro" id="IPR000086">
    <property type="entry name" value="NUDIX_hydrolase_dom"/>
</dbReference>
<dbReference type="PANTHER" id="PTHR21340:SF0">
    <property type="entry name" value="BIS(5'-NUCLEOSYL)-TETRAPHOSPHATASE [ASYMMETRICAL]"/>
    <property type="match status" value="1"/>
</dbReference>
<evidence type="ECO:0000256" key="1">
    <source>
        <dbReference type="ARBA" id="ARBA00022801"/>
    </source>
</evidence>
<organism evidence="3 4">
    <name type="scientific">Thermoplasma acidophilum (strain ATCC 25905 / DSM 1728 / JCM 9062 / NBRC 15155 / AMRC-C165)</name>
    <dbReference type="NCBI Taxonomy" id="273075"/>
    <lineage>
        <taxon>Archaea</taxon>
        <taxon>Methanobacteriati</taxon>
        <taxon>Thermoplasmatota</taxon>
        <taxon>Thermoplasmata</taxon>
        <taxon>Thermoplasmatales</taxon>
        <taxon>Thermoplasmataceae</taxon>
        <taxon>Thermoplasma</taxon>
    </lineage>
</organism>
<dbReference type="InParanoid" id="Q9HII7"/>
<dbReference type="OrthoDB" id="25379at2157"/>
<name>Q9HII7_THEAC</name>
<dbReference type="Pfam" id="PF00293">
    <property type="entry name" value="NUDIX"/>
    <property type="match status" value="1"/>
</dbReference>
<dbReference type="EMBL" id="AL445067">
    <property type="protein sequence ID" value="CAC12473.1"/>
    <property type="molecule type" value="Genomic_DNA"/>
</dbReference>
<dbReference type="PaxDb" id="273075-Ta1352"/>
<keyword evidence="4" id="KW-1185">Reference proteome</keyword>
<dbReference type="PROSITE" id="PS51462">
    <property type="entry name" value="NUDIX"/>
    <property type="match status" value="1"/>
</dbReference>
<evidence type="ECO:0000313" key="4">
    <source>
        <dbReference type="Proteomes" id="UP000001024"/>
    </source>
</evidence>
<dbReference type="eggNOG" id="arCOG01078">
    <property type="taxonomic scope" value="Archaea"/>
</dbReference>
<dbReference type="GO" id="GO:0006167">
    <property type="term" value="P:AMP biosynthetic process"/>
    <property type="evidence" value="ECO:0007669"/>
    <property type="project" value="TreeGrafter"/>
</dbReference>
<dbReference type="PROSITE" id="PS00893">
    <property type="entry name" value="NUDIX_BOX"/>
    <property type="match status" value="1"/>
</dbReference>